<dbReference type="SMART" id="SM00298">
    <property type="entry name" value="CHROMO"/>
    <property type="match status" value="1"/>
</dbReference>
<name>A0A8D8HDX9_CULPI</name>
<dbReference type="GO" id="GO:0000792">
    <property type="term" value="C:heterochromatin"/>
    <property type="evidence" value="ECO:0007669"/>
    <property type="project" value="UniProtKB-ARBA"/>
</dbReference>
<dbReference type="PRINTS" id="PR00504">
    <property type="entry name" value="CHROMODOMAIN"/>
</dbReference>
<proteinExistence type="predicted"/>
<dbReference type="InterPro" id="IPR016197">
    <property type="entry name" value="Chromo-like_dom_sf"/>
</dbReference>
<dbReference type="FunFam" id="2.40.50.40:FF:000007">
    <property type="entry name" value="Chromobox protein homolog 1"/>
    <property type="match status" value="1"/>
</dbReference>
<feature type="domain" description="Chromo" evidence="4">
    <location>
        <begin position="15"/>
        <end position="74"/>
    </location>
</feature>
<dbReference type="PROSITE" id="PS00598">
    <property type="entry name" value="CHROMO_1"/>
    <property type="match status" value="1"/>
</dbReference>
<dbReference type="InterPro" id="IPR008251">
    <property type="entry name" value="Chromo_shadow_dom"/>
</dbReference>
<accession>A0A8D8HDX9</accession>
<feature type="compositionally biased region" description="Gly residues" evidence="3">
    <location>
        <begin position="174"/>
        <end position="189"/>
    </location>
</feature>
<comment type="subcellular location">
    <subcellularLocation>
        <location evidence="1">Nucleus</location>
    </subcellularLocation>
</comment>
<dbReference type="GO" id="GO:0003682">
    <property type="term" value="F:chromatin binding"/>
    <property type="evidence" value="ECO:0007669"/>
    <property type="project" value="UniProtKB-ARBA"/>
</dbReference>
<evidence type="ECO:0000256" key="3">
    <source>
        <dbReference type="SAM" id="MobiDB-lite"/>
    </source>
</evidence>
<feature type="region of interest" description="Disordered" evidence="3">
    <location>
        <begin position="170"/>
        <end position="208"/>
    </location>
</feature>
<dbReference type="Pfam" id="PF01393">
    <property type="entry name" value="Chromo_shadow"/>
    <property type="match status" value="1"/>
</dbReference>
<dbReference type="InterPro" id="IPR023780">
    <property type="entry name" value="Chromo_domain"/>
</dbReference>
<dbReference type="SMART" id="SM00300">
    <property type="entry name" value="ChSh"/>
    <property type="match status" value="1"/>
</dbReference>
<keyword evidence="2" id="KW-0539">Nucleus</keyword>
<dbReference type="InterPro" id="IPR023779">
    <property type="entry name" value="Chromodomain_CS"/>
</dbReference>
<dbReference type="GO" id="GO:0005634">
    <property type="term" value="C:nucleus"/>
    <property type="evidence" value="ECO:0007669"/>
    <property type="project" value="UniProtKB-SubCell"/>
</dbReference>
<dbReference type="InterPro" id="IPR017984">
    <property type="entry name" value="Chromo_dom_subgr"/>
</dbReference>
<evidence type="ECO:0000313" key="5">
    <source>
        <dbReference type="EMBL" id="CAG6532953.1"/>
    </source>
</evidence>
<dbReference type="PANTHER" id="PTHR22812">
    <property type="entry name" value="CHROMOBOX PROTEIN"/>
    <property type="match status" value="1"/>
</dbReference>
<organism evidence="5">
    <name type="scientific">Culex pipiens</name>
    <name type="common">House mosquito</name>
    <dbReference type="NCBI Taxonomy" id="7175"/>
    <lineage>
        <taxon>Eukaryota</taxon>
        <taxon>Metazoa</taxon>
        <taxon>Ecdysozoa</taxon>
        <taxon>Arthropoda</taxon>
        <taxon>Hexapoda</taxon>
        <taxon>Insecta</taxon>
        <taxon>Pterygota</taxon>
        <taxon>Neoptera</taxon>
        <taxon>Endopterygota</taxon>
        <taxon>Diptera</taxon>
        <taxon>Nematocera</taxon>
        <taxon>Culicoidea</taxon>
        <taxon>Culicidae</taxon>
        <taxon>Culicinae</taxon>
        <taxon>Culicini</taxon>
        <taxon>Culex</taxon>
        <taxon>Culex</taxon>
    </lineage>
</organism>
<dbReference type="InterPro" id="IPR051219">
    <property type="entry name" value="Heterochromatin_chromo-domain"/>
</dbReference>
<dbReference type="GO" id="GO:0031507">
    <property type="term" value="P:heterochromatin formation"/>
    <property type="evidence" value="ECO:0007669"/>
    <property type="project" value="UniProtKB-ARBA"/>
</dbReference>
<dbReference type="Gene3D" id="2.40.50.40">
    <property type="match status" value="2"/>
</dbReference>
<dbReference type="EMBL" id="HBUE01069541">
    <property type="protein sequence ID" value="CAG6472216.1"/>
    <property type="molecule type" value="Transcribed_RNA"/>
</dbReference>
<protein>
    <submittedName>
        <fullName evidence="5">Chromobox protein homolog 3</fullName>
    </submittedName>
</protein>
<dbReference type="Pfam" id="PF00385">
    <property type="entry name" value="Chromo"/>
    <property type="match status" value="1"/>
</dbReference>
<feature type="domain" description="Chromo" evidence="4">
    <location>
        <begin position="96"/>
        <end position="154"/>
    </location>
</feature>
<dbReference type="CDD" id="cd00034">
    <property type="entry name" value="CSD"/>
    <property type="match status" value="1"/>
</dbReference>
<evidence type="ECO:0000256" key="1">
    <source>
        <dbReference type="ARBA" id="ARBA00004123"/>
    </source>
</evidence>
<reference evidence="5" key="1">
    <citation type="submission" date="2021-05" db="EMBL/GenBank/DDBJ databases">
        <authorList>
            <person name="Alioto T."/>
            <person name="Alioto T."/>
            <person name="Gomez Garrido J."/>
        </authorList>
    </citation>
    <scope>NUCLEOTIDE SEQUENCE</scope>
</reference>
<sequence>MKTTQNEDDSNEAPYVVEKVLDRRITSAGKIEYYLKWKGYSESDNTWEPDENLDCPELIAKYEEARRMKEFKEAKKKAGKKKLEEITKPRGYERGLALARIVGATDCGGELMFLVQWSGTDEMDILAAATVNERDPATVIAYYEAKSKVVEKAKERAKFAAYEEERVDVASGNDGEGGVEVDGGGGGGMETISGTEIPSGTLEAMMED</sequence>
<dbReference type="PROSITE" id="PS50013">
    <property type="entry name" value="CHROMO_2"/>
    <property type="match status" value="2"/>
</dbReference>
<dbReference type="CDD" id="cd18631">
    <property type="entry name" value="CD_HP1_like"/>
    <property type="match status" value="1"/>
</dbReference>
<dbReference type="InterPro" id="IPR000953">
    <property type="entry name" value="Chromo/chromo_shadow_dom"/>
</dbReference>
<dbReference type="EMBL" id="HBUE01207618">
    <property type="protein sequence ID" value="CAG6532953.1"/>
    <property type="molecule type" value="Transcribed_RNA"/>
</dbReference>
<evidence type="ECO:0000259" key="4">
    <source>
        <dbReference type="PROSITE" id="PS50013"/>
    </source>
</evidence>
<dbReference type="AlphaFoldDB" id="A0A8D8HDX9"/>
<dbReference type="EMBL" id="HBUE01313925">
    <property type="protein sequence ID" value="CAG6584825.1"/>
    <property type="molecule type" value="Transcribed_RNA"/>
</dbReference>
<dbReference type="SUPFAM" id="SSF54160">
    <property type="entry name" value="Chromo domain-like"/>
    <property type="match status" value="2"/>
</dbReference>
<evidence type="ECO:0000256" key="2">
    <source>
        <dbReference type="ARBA" id="ARBA00023242"/>
    </source>
</evidence>